<proteinExistence type="predicted"/>
<protein>
    <submittedName>
        <fullName evidence="1">Uncharacterized protein</fullName>
    </submittedName>
</protein>
<reference evidence="1" key="1">
    <citation type="submission" date="2024-01" db="EMBL/GenBank/DDBJ databases">
        <title>The first autotrophic representatives of the genus Thermodesulfovibrio.</title>
        <authorList>
            <person name="Maltseva A.I."/>
            <person name="Elcheninov A.G."/>
            <person name="Kublanov I.V."/>
            <person name="Lebedinsky A.V."/>
            <person name="Frolov E.N."/>
        </authorList>
    </citation>
    <scope>NUCLEOTIDE SEQUENCE</scope>
    <source>
        <strain evidence="1">3462-1</strain>
    </source>
</reference>
<evidence type="ECO:0000313" key="1">
    <source>
        <dbReference type="EMBL" id="XCH49154.1"/>
    </source>
</evidence>
<dbReference type="AlphaFoldDB" id="A0AAU8H4J2"/>
<accession>A0AAU8H4J2</accession>
<name>A0AAU8H4J2_9BACT</name>
<dbReference type="EMBL" id="CP144374">
    <property type="protein sequence ID" value="XCH49154.1"/>
    <property type="molecule type" value="Genomic_DNA"/>
</dbReference>
<dbReference type="RefSeq" id="WP_353686787.1">
    <property type="nucleotide sequence ID" value="NZ_CP144374.1"/>
</dbReference>
<sequence length="48" mass="5578">MRQEIRLIDLYECVLYADRKPENIQVRNSKPVTLVVVDFSIGEGKRKG</sequence>
<organism evidence="1">
    <name type="scientific">Thermodesulfovibrio obliviosus</name>
    <dbReference type="NCBI Taxonomy" id="3118332"/>
    <lineage>
        <taxon>Bacteria</taxon>
        <taxon>Pseudomonadati</taxon>
        <taxon>Nitrospirota</taxon>
        <taxon>Thermodesulfovibrionia</taxon>
        <taxon>Thermodesulfovibrionales</taxon>
        <taxon>Thermodesulfovibrionaceae</taxon>
        <taxon>Thermodesulfovibrio</taxon>
    </lineage>
</organism>
<dbReference type="KEGG" id="tob:V4D31_03090"/>
<gene>
    <name evidence="1" type="ORF">V4D31_03090</name>
</gene>